<keyword evidence="4 5" id="KW-0472">Membrane</keyword>
<organism evidence="7 8">
    <name type="scientific">Phenylobacterium parvum</name>
    <dbReference type="NCBI Taxonomy" id="2201350"/>
    <lineage>
        <taxon>Bacteria</taxon>
        <taxon>Pseudomonadati</taxon>
        <taxon>Pseudomonadota</taxon>
        <taxon>Alphaproteobacteria</taxon>
        <taxon>Caulobacterales</taxon>
        <taxon>Caulobacteraceae</taxon>
        <taxon>Phenylobacterium</taxon>
    </lineage>
</organism>
<dbReference type="PANTHER" id="PTHR36985">
    <property type="entry name" value="TRANSLOCATION AND ASSEMBLY MODULE SUBUNIT TAMB"/>
    <property type="match status" value="1"/>
</dbReference>
<feature type="transmembrane region" description="Helical" evidence="5">
    <location>
        <begin position="21"/>
        <end position="44"/>
    </location>
</feature>
<evidence type="ECO:0000256" key="4">
    <source>
        <dbReference type="ARBA" id="ARBA00023136"/>
    </source>
</evidence>
<gene>
    <name evidence="7" type="ORF">HYN04_05775</name>
</gene>
<sequence length="1386" mass="143352">MTGSEKPPEPRRRQRGGWLRGLLLAVGGIILVLAGLVVVSPMALRSPRGLALVESIADGLPAGRLGHLEVKGLSGDPLGELSVRRLAIRDEKGVWLDASNLKVRWSPLALTGREVKIDNASAERVRIVRRPVLGPPQPPKPLPVTVTLARLSAVIEMEPEFSVRRGLFRIGGNLQARRGEGGYSARLDADSLLRQGDHLDVELDLGDDRPLKVRAEALEVGGGALAGALGLAADRPFRLSLSADGKVDAGRVRADLRSGALQPVKLDGGWRPDGGEAAGVVDLSASTLTRPVADRIGPLAKISGTAIGQAGQRGRYVIDLGVVTDAARVSLQGPVELDDRRTGEGGVVLRAEAPSLGRILGGFDAGPARVNGRLSGDLDAWTLKGDARVERAGLSGYVLGSAAGPFEVKSARGRFDLDADIKGGGGKGQGLVYALLGAAPSLELKAARLAEGELLIEDLQARGAGFKASGSGSRGLLGGLAFSGRADVSRLDAGLPGASGSLTAKWSARMAKPQAPWEVSLSASGDRFASGVAELDRLLGGRPQLDARLTLRDRNLRFDRLDLKGAAIEVRAPGARLTGEALEAPFTWSANGPFAAGPVEVSGKASGKGRLGGTLAAPDLGMSADFDAISLPGLLLRTARLDLNWTRQGGSAQVKAASPYGPASASTRFAFPVGGVRLTDIQVDAGGLRAGGEATLGARGASQADLAVDLGPGAFLAEGRVTGSVRLQDRKGQEPWVEADLTAKNALLPGESLSVTEGRLSAEGPLSRLPFRLDARGQTPAGDWSLDGRGFAAQQAGGFRIDFDGGGEAAGRQVRTIETAILELDGAEQRARLRLSVGKGGTAALDLLLAPRQARIAGRLDDVPASFLNPDLAGRLDANFQVQGDGARLVGQADGRLQDVRASDSDASLGISGGFHATLGGERLTVKADLSNPQGMRAEGDVGIPVTTRLEGFRIAPDRQGPLSGRVAATGEIRPLWDLFVGGEQSLSGRVDLRGDLSGSLAAPRAAGTADIENGAFADGATGLVLKNVIVRSRLSETAIQIDRATGADGQGGTLSGAGVISLREGAASSFRLDLLNFRVIDNELATATASGQASMTRAVDGRITLTGGLTINRADVTAAAPTPTGVTPLAVTEINRPVEVGRKAGRKGSGPAVALDVTLKAPQQVYIRGQGLDLEMSVDARVSGTSARPRLTGLARVVRGSYAFADKRFEIDPSGVVYLSEDPARIRLDLAAVRSDPDLTATVRIRGTAARPEISLTSSPPLPTDEIFSRILFGRSASQLSPLETAQLASAVASMAGGGGLDVIGNLRGLAGLDRLTFAGGGDGDGVEVSGGKYLTDNVLLIVTGGGRDGGSAQVEWNVSRSLSLISKLSGQGGNTLSVRWRRDY</sequence>
<proteinExistence type="predicted"/>
<evidence type="ECO:0000313" key="7">
    <source>
        <dbReference type="EMBL" id="AWM77315.1"/>
    </source>
</evidence>
<keyword evidence="2 5" id="KW-0812">Transmembrane</keyword>
<dbReference type="KEGG" id="phb:HYN04_05775"/>
<evidence type="ECO:0000256" key="1">
    <source>
        <dbReference type="ARBA" id="ARBA00004167"/>
    </source>
</evidence>
<keyword evidence="8" id="KW-1185">Reference proteome</keyword>
<dbReference type="Proteomes" id="UP000247763">
    <property type="component" value="Chromosome"/>
</dbReference>
<dbReference type="GO" id="GO:0005886">
    <property type="term" value="C:plasma membrane"/>
    <property type="evidence" value="ECO:0007669"/>
    <property type="project" value="InterPro"/>
</dbReference>
<keyword evidence="3 5" id="KW-1133">Transmembrane helix</keyword>
<dbReference type="OrthoDB" id="7784409at2"/>
<reference evidence="8" key="1">
    <citation type="submission" date="2018-05" db="EMBL/GenBank/DDBJ databases">
        <title>Genome sequencing of Phenylobacterium sp. HYN0004.</title>
        <authorList>
            <person name="Yi H."/>
            <person name="Baek C."/>
        </authorList>
    </citation>
    <scope>NUCLEOTIDE SEQUENCE [LARGE SCALE GENOMIC DNA]</scope>
    <source>
        <strain evidence="8">HYN0004</strain>
    </source>
</reference>
<dbReference type="GO" id="GO:0097347">
    <property type="term" value="C:TAM protein secretion complex"/>
    <property type="evidence" value="ECO:0007669"/>
    <property type="project" value="TreeGrafter"/>
</dbReference>
<evidence type="ECO:0000313" key="8">
    <source>
        <dbReference type="Proteomes" id="UP000247763"/>
    </source>
</evidence>
<name>A0A2Z3HRB2_9CAUL</name>
<dbReference type="PANTHER" id="PTHR36985:SF1">
    <property type="entry name" value="TRANSLOCATION AND ASSEMBLY MODULE SUBUNIT TAMB"/>
    <property type="match status" value="1"/>
</dbReference>
<comment type="subcellular location">
    <subcellularLocation>
        <location evidence="1">Membrane</location>
        <topology evidence="1">Single-pass membrane protein</topology>
    </subcellularLocation>
</comment>
<evidence type="ECO:0000256" key="5">
    <source>
        <dbReference type="SAM" id="Phobius"/>
    </source>
</evidence>
<evidence type="ECO:0000259" key="6">
    <source>
        <dbReference type="Pfam" id="PF04357"/>
    </source>
</evidence>
<protein>
    <submittedName>
        <fullName evidence="7">Autotransporter</fullName>
    </submittedName>
</protein>
<accession>A0A2Z3HRB2</accession>
<dbReference type="InterPro" id="IPR007452">
    <property type="entry name" value="TamB_C"/>
</dbReference>
<evidence type="ECO:0000256" key="2">
    <source>
        <dbReference type="ARBA" id="ARBA00022692"/>
    </source>
</evidence>
<dbReference type="GO" id="GO:0009306">
    <property type="term" value="P:protein secretion"/>
    <property type="evidence" value="ECO:0007669"/>
    <property type="project" value="InterPro"/>
</dbReference>
<evidence type="ECO:0000256" key="3">
    <source>
        <dbReference type="ARBA" id="ARBA00022989"/>
    </source>
</evidence>
<feature type="domain" description="Translocation and assembly module TamB C-terminal" evidence="6">
    <location>
        <begin position="1044"/>
        <end position="1386"/>
    </location>
</feature>
<dbReference type="EMBL" id="CP029479">
    <property type="protein sequence ID" value="AWM77315.1"/>
    <property type="molecule type" value="Genomic_DNA"/>
</dbReference>
<dbReference type="Pfam" id="PF04357">
    <property type="entry name" value="TamB"/>
    <property type="match status" value="1"/>
</dbReference>